<dbReference type="InterPro" id="IPR008271">
    <property type="entry name" value="Ser/Thr_kinase_AS"/>
</dbReference>
<evidence type="ECO:0000256" key="2">
    <source>
        <dbReference type="ARBA" id="ARBA00008684"/>
    </source>
</evidence>
<keyword evidence="14" id="KW-0808">Transferase</keyword>
<name>G7LDP3_MEDTR</name>
<dbReference type="GO" id="GO:0004672">
    <property type="term" value="F:protein kinase activity"/>
    <property type="evidence" value="ECO:0007669"/>
    <property type="project" value="InterPro"/>
</dbReference>
<evidence type="ECO:0000259" key="13">
    <source>
        <dbReference type="PROSITE" id="PS50011"/>
    </source>
</evidence>
<dbReference type="eggNOG" id="ENOG502QPYS">
    <property type="taxonomic scope" value="Eukaryota"/>
</dbReference>
<keyword evidence="9" id="KW-1133">Transmembrane helix</keyword>
<dbReference type="EnsemblPlants" id="AET02190">
    <property type="protein sequence ID" value="AET02190"/>
    <property type="gene ID" value="MTR_8g036870"/>
</dbReference>
<dbReference type="PROSITE" id="PS50011">
    <property type="entry name" value="PROTEIN_KINASE_DOM"/>
    <property type="match status" value="1"/>
</dbReference>
<dbReference type="PANTHER" id="PTHR48052">
    <property type="entry name" value="UNNAMED PRODUCT"/>
    <property type="match status" value="1"/>
</dbReference>
<keyword evidence="7" id="KW-0732">Signal</keyword>
<accession>G7LDP3</accession>
<dbReference type="Proteomes" id="UP000002051">
    <property type="component" value="Chromosome 8"/>
</dbReference>
<evidence type="ECO:0000256" key="12">
    <source>
        <dbReference type="ARBA" id="ARBA00023180"/>
    </source>
</evidence>
<evidence type="ECO:0000313" key="14">
    <source>
        <dbReference type="EMBL" id="AET02190.1"/>
    </source>
</evidence>
<dbReference type="AlphaFoldDB" id="G7LDP3"/>
<reference evidence="14 16" key="1">
    <citation type="journal article" date="2011" name="Nature">
        <title>The Medicago genome provides insight into the evolution of rhizobial symbioses.</title>
        <authorList>
            <person name="Young N.D."/>
            <person name="Debelle F."/>
            <person name="Oldroyd G.E."/>
            <person name="Geurts R."/>
            <person name="Cannon S.B."/>
            <person name="Udvardi M.K."/>
            <person name="Benedito V.A."/>
            <person name="Mayer K.F."/>
            <person name="Gouzy J."/>
            <person name="Schoof H."/>
            <person name="Van de Peer Y."/>
            <person name="Proost S."/>
            <person name="Cook D.R."/>
            <person name="Meyers B.C."/>
            <person name="Spannagl M."/>
            <person name="Cheung F."/>
            <person name="De Mita S."/>
            <person name="Krishnakumar V."/>
            <person name="Gundlach H."/>
            <person name="Zhou S."/>
            <person name="Mudge J."/>
            <person name="Bharti A.K."/>
            <person name="Murray J.D."/>
            <person name="Naoumkina M.A."/>
            <person name="Rosen B."/>
            <person name="Silverstein K.A."/>
            <person name="Tang H."/>
            <person name="Rombauts S."/>
            <person name="Zhao P.X."/>
            <person name="Zhou P."/>
            <person name="Barbe V."/>
            <person name="Bardou P."/>
            <person name="Bechner M."/>
            <person name="Bellec A."/>
            <person name="Berger A."/>
            <person name="Berges H."/>
            <person name="Bidwell S."/>
            <person name="Bisseling T."/>
            <person name="Choisne N."/>
            <person name="Couloux A."/>
            <person name="Denny R."/>
            <person name="Deshpande S."/>
            <person name="Dai X."/>
            <person name="Doyle J.J."/>
            <person name="Dudez A.M."/>
            <person name="Farmer A.D."/>
            <person name="Fouteau S."/>
            <person name="Franken C."/>
            <person name="Gibelin C."/>
            <person name="Gish J."/>
            <person name="Goldstein S."/>
            <person name="Gonzalez A.J."/>
            <person name="Green P.J."/>
            <person name="Hallab A."/>
            <person name="Hartog M."/>
            <person name="Hua A."/>
            <person name="Humphray S.J."/>
            <person name="Jeong D.H."/>
            <person name="Jing Y."/>
            <person name="Jocker A."/>
            <person name="Kenton S.M."/>
            <person name="Kim D.J."/>
            <person name="Klee K."/>
            <person name="Lai H."/>
            <person name="Lang C."/>
            <person name="Lin S."/>
            <person name="Macmil S.L."/>
            <person name="Magdelenat G."/>
            <person name="Matthews L."/>
            <person name="McCorrison J."/>
            <person name="Monaghan E.L."/>
            <person name="Mun J.H."/>
            <person name="Najar F.Z."/>
            <person name="Nicholson C."/>
            <person name="Noirot C."/>
            <person name="O'Bleness M."/>
            <person name="Paule C.R."/>
            <person name="Poulain J."/>
            <person name="Prion F."/>
            <person name="Qin B."/>
            <person name="Qu C."/>
            <person name="Retzel E.F."/>
            <person name="Riddle C."/>
            <person name="Sallet E."/>
            <person name="Samain S."/>
            <person name="Samson N."/>
            <person name="Sanders I."/>
            <person name="Saurat O."/>
            <person name="Scarpelli C."/>
            <person name="Schiex T."/>
            <person name="Segurens B."/>
            <person name="Severin A.J."/>
            <person name="Sherrier D.J."/>
            <person name="Shi R."/>
            <person name="Sims S."/>
            <person name="Singer S.R."/>
            <person name="Sinharoy S."/>
            <person name="Sterck L."/>
            <person name="Viollet A."/>
            <person name="Wang B.B."/>
            <person name="Wang K."/>
            <person name="Wang M."/>
            <person name="Wang X."/>
            <person name="Warfsmann J."/>
            <person name="Weissenbach J."/>
            <person name="White D.D."/>
            <person name="White J.D."/>
            <person name="Wiley G.B."/>
            <person name="Wincker P."/>
            <person name="Xing Y."/>
            <person name="Yang L."/>
            <person name="Yao Z."/>
            <person name="Ying F."/>
            <person name="Zhai J."/>
            <person name="Zhou L."/>
            <person name="Zuber A."/>
            <person name="Denarie J."/>
            <person name="Dixon R.A."/>
            <person name="May G.D."/>
            <person name="Schwartz D.C."/>
            <person name="Rogers J."/>
            <person name="Quetier F."/>
            <person name="Town C.D."/>
            <person name="Roe B.A."/>
        </authorList>
    </citation>
    <scope>NUCLEOTIDE SEQUENCE [LARGE SCALE GENOMIC DNA]</scope>
    <source>
        <strain evidence="14">A17</strain>
        <strain evidence="15 16">cv. Jemalong A17</strain>
    </source>
</reference>
<gene>
    <name evidence="14" type="ordered locus">MTR_8g036870</name>
</gene>
<dbReference type="OMA" id="HITFAYN"/>
<reference evidence="14 16" key="2">
    <citation type="journal article" date="2014" name="BMC Genomics">
        <title>An improved genome release (version Mt4.0) for the model legume Medicago truncatula.</title>
        <authorList>
            <person name="Tang H."/>
            <person name="Krishnakumar V."/>
            <person name="Bidwell S."/>
            <person name="Rosen B."/>
            <person name="Chan A."/>
            <person name="Zhou S."/>
            <person name="Gentzbittel L."/>
            <person name="Childs K.L."/>
            <person name="Yandell M."/>
            <person name="Gundlach H."/>
            <person name="Mayer K.F."/>
            <person name="Schwartz D.C."/>
            <person name="Town C.D."/>
        </authorList>
    </citation>
    <scope>GENOME REANNOTATION</scope>
    <source>
        <strain evidence="15 16">cv. Jemalong A17</strain>
    </source>
</reference>
<evidence type="ECO:0000313" key="16">
    <source>
        <dbReference type="Proteomes" id="UP000002051"/>
    </source>
</evidence>
<evidence type="ECO:0000256" key="5">
    <source>
        <dbReference type="ARBA" id="ARBA00022614"/>
    </source>
</evidence>
<dbReference type="PANTHER" id="PTHR48052:SF66">
    <property type="entry name" value="OS02G0610000 PROTEIN"/>
    <property type="match status" value="1"/>
</dbReference>
<dbReference type="HOGENOM" id="CLU_000288_18_22_1"/>
<dbReference type="InterPro" id="IPR011009">
    <property type="entry name" value="Kinase-like_dom_sf"/>
</dbReference>
<keyword evidence="11 14" id="KW-0675">Receptor</keyword>
<keyword evidence="10" id="KW-0472">Membrane</keyword>
<evidence type="ECO:0000256" key="7">
    <source>
        <dbReference type="ARBA" id="ARBA00022729"/>
    </source>
</evidence>
<keyword evidence="16" id="KW-1185">Reference proteome</keyword>
<dbReference type="InterPro" id="IPR013210">
    <property type="entry name" value="LRR_N_plant-typ"/>
</dbReference>
<keyword evidence="4" id="KW-1003">Cell membrane</keyword>
<evidence type="ECO:0000313" key="15">
    <source>
        <dbReference type="EnsemblPlants" id="AET02190"/>
    </source>
</evidence>
<sequence length="421" mass="47810">MLVYSIQLASKEKLTNGVPDSLPSWNESLHFCEWQGVTCGGRHMRVSALHLKNQTWGATFGPSLGNLTFLRILKLKNIDLQMKFQKKLIPIELANCTNIKIIDMWSNQLTGRVPMWFESMMQLTMLLLDGNNLVDTIPPSLGNISSLQHITFAYNHFWKEAYLILWVGCQNQITGTFPSSISNLTELQIFEISWNAFNGPISLTLGRLNKLERIHISRQLIGLTSLKIGNNFLEGTIPDSIGMLKNLVKLVLQENKLSGNIPTIIGNLTILYELYLSSKKLEGSNQRIFFIQSDSIDNKGDDFKAIVFEFMSNGSLEKMLHNNEGTENHYLSFSQRVDIAYALDYLHNDVEQALGHCDVKPSNVLILEMLTGKRPTDIMFSDGLNLHNYCKMKIPEGILAIVDQRLLMPFTEDQTWIIRLL</sequence>
<dbReference type="InterPro" id="IPR000719">
    <property type="entry name" value="Prot_kinase_dom"/>
</dbReference>
<keyword evidence="5" id="KW-0433">Leucine-rich repeat</keyword>
<evidence type="ECO:0000256" key="3">
    <source>
        <dbReference type="ARBA" id="ARBA00009592"/>
    </source>
</evidence>
<dbReference type="FunFam" id="3.80.10.10:FF:000041">
    <property type="entry name" value="LRR receptor-like serine/threonine-protein kinase ERECTA"/>
    <property type="match status" value="1"/>
</dbReference>
<keyword evidence="14" id="KW-0418">Kinase</keyword>
<comment type="similarity">
    <text evidence="2">Belongs to the protein kinase superfamily. Ser/Thr protein kinase family.</text>
</comment>
<evidence type="ECO:0000256" key="8">
    <source>
        <dbReference type="ARBA" id="ARBA00022737"/>
    </source>
</evidence>
<organism evidence="14 16">
    <name type="scientific">Medicago truncatula</name>
    <name type="common">Barrel medic</name>
    <name type="synonym">Medicago tribuloides</name>
    <dbReference type="NCBI Taxonomy" id="3880"/>
    <lineage>
        <taxon>Eukaryota</taxon>
        <taxon>Viridiplantae</taxon>
        <taxon>Streptophyta</taxon>
        <taxon>Embryophyta</taxon>
        <taxon>Tracheophyta</taxon>
        <taxon>Spermatophyta</taxon>
        <taxon>Magnoliopsida</taxon>
        <taxon>eudicotyledons</taxon>
        <taxon>Gunneridae</taxon>
        <taxon>Pentapetalae</taxon>
        <taxon>rosids</taxon>
        <taxon>fabids</taxon>
        <taxon>Fabales</taxon>
        <taxon>Fabaceae</taxon>
        <taxon>Papilionoideae</taxon>
        <taxon>50 kb inversion clade</taxon>
        <taxon>NPAAA clade</taxon>
        <taxon>Hologalegina</taxon>
        <taxon>IRL clade</taxon>
        <taxon>Trifolieae</taxon>
        <taxon>Medicago</taxon>
    </lineage>
</organism>
<keyword evidence="8" id="KW-0677">Repeat</keyword>
<evidence type="ECO:0000256" key="10">
    <source>
        <dbReference type="ARBA" id="ARBA00023136"/>
    </source>
</evidence>
<dbReference type="GO" id="GO:0005886">
    <property type="term" value="C:plasma membrane"/>
    <property type="evidence" value="ECO:0007669"/>
    <property type="project" value="UniProtKB-SubCell"/>
</dbReference>
<dbReference type="Gene3D" id="1.10.510.10">
    <property type="entry name" value="Transferase(Phosphotransferase) domain 1"/>
    <property type="match status" value="1"/>
</dbReference>
<dbReference type="SUPFAM" id="SSF56112">
    <property type="entry name" value="Protein kinase-like (PK-like)"/>
    <property type="match status" value="1"/>
</dbReference>
<dbReference type="Pfam" id="PF00560">
    <property type="entry name" value="LRR_1"/>
    <property type="match status" value="3"/>
</dbReference>
<evidence type="ECO:0000256" key="9">
    <source>
        <dbReference type="ARBA" id="ARBA00022989"/>
    </source>
</evidence>
<dbReference type="InterPro" id="IPR032675">
    <property type="entry name" value="LRR_dom_sf"/>
</dbReference>
<evidence type="ECO:0000256" key="11">
    <source>
        <dbReference type="ARBA" id="ARBA00023170"/>
    </source>
</evidence>
<reference evidence="15" key="3">
    <citation type="submission" date="2015-04" db="UniProtKB">
        <authorList>
            <consortium name="EnsemblPlants"/>
        </authorList>
    </citation>
    <scope>IDENTIFICATION</scope>
    <source>
        <strain evidence="15">cv. Jemalong A17</strain>
    </source>
</reference>
<evidence type="ECO:0000256" key="4">
    <source>
        <dbReference type="ARBA" id="ARBA00022475"/>
    </source>
</evidence>
<dbReference type="Pfam" id="PF08263">
    <property type="entry name" value="LRRNT_2"/>
    <property type="match status" value="1"/>
</dbReference>
<dbReference type="SUPFAM" id="SSF52058">
    <property type="entry name" value="L domain-like"/>
    <property type="match status" value="1"/>
</dbReference>
<dbReference type="Gene3D" id="3.80.10.10">
    <property type="entry name" value="Ribonuclease Inhibitor"/>
    <property type="match status" value="3"/>
</dbReference>
<dbReference type="STRING" id="3880.G7LDP3"/>
<dbReference type="PROSITE" id="PS00108">
    <property type="entry name" value="PROTEIN_KINASE_ST"/>
    <property type="match status" value="1"/>
</dbReference>
<comment type="similarity">
    <text evidence="3">Belongs to the RLP family.</text>
</comment>
<evidence type="ECO:0000256" key="1">
    <source>
        <dbReference type="ARBA" id="ARBA00004251"/>
    </source>
</evidence>
<proteinExistence type="inferred from homology"/>
<dbReference type="PaxDb" id="3880-AET02190"/>
<dbReference type="EMBL" id="CM001224">
    <property type="protein sequence ID" value="AET02190.1"/>
    <property type="molecule type" value="Genomic_DNA"/>
</dbReference>
<comment type="subcellular location">
    <subcellularLocation>
        <location evidence="1">Cell membrane</location>
        <topology evidence="1">Single-pass type I membrane protein</topology>
    </subcellularLocation>
</comment>
<dbReference type="GO" id="GO:0005524">
    <property type="term" value="F:ATP binding"/>
    <property type="evidence" value="ECO:0007669"/>
    <property type="project" value="InterPro"/>
</dbReference>
<keyword evidence="6" id="KW-0812">Transmembrane</keyword>
<protein>
    <submittedName>
        <fullName evidence="14">LRR receptor-like kinase</fullName>
    </submittedName>
</protein>
<keyword evidence="12" id="KW-0325">Glycoprotein</keyword>
<dbReference type="InterPro" id="IPR001611">
    <property type="entry name" value="Leu-rich_rpt"/>
</dbReference>
<feature type="domain" description="Protein kinase" evidence="13">
    <location>
        <begin position="197"/>
        <end position="421"/>
    </location>
</feature>
<evidence type="ECO:0000256" key="6">
    <source>
        <dbReference type="ARBA" id="ARBA00022692"/>
    </source>
</evidence>